<feature type="compositionally biased region" description="Basic and acidic residues" evidence="1">
    <location>
        <begin position="160"/>
        <end position="175"/>
    </location>
</feature>
<feature type="compositionally biased region" description="Pro residues" evidence="1">
    <location>
        <begin position="190"/>
        <end position="200"/>
    </location>
</feature>
<feature type="compositionally biased region" description="Low complexity" evidence="1">
    <location>
        <begin position="65"/>
        <end position="77"/>
    </location>
</feature>
<dbReference type="EMBL" id="CP071090">
    <property type="protein sequence ID" value="QSQ21649.1"/>
    <property type="molecule type" value="Genomic_DNA"/>
</dbReference>
<evidence type="ECO:0000313" key="2">
    <source>
        <dbReference type="EMBL" id="QSQ21649.1"/>
    </source>
</evidence>
<feature type="region of interest" description="Disordered" evidence="1">
    <location>
        <begin position="63"/>
        <end position="112"/>
    </location>
</feature>
<dbReference type="Proteomes" id="UP000662747">
    <property type="component" value="Chromosome"/>
</dbReference>
<keyword evidence="3" id="KW-1185">Reference proteome</keyword>
<evidence type="ECO:0000256" key="1">
    <source>
        <dbReference type="SAM" id="MobiDB-lite"/>
    </source>
</evidence>
<organism evidence="2 3">
    <name type="scientific">Pyxidicoccus parkwayensis</name>
    <dbReference type="NCBI Taxonomy" id="2813578"/>
    <lineage>
        <taxon>Bacteria</taxon>
        <taxon>Pseudomonadati</taxon>
        <taxon>Myxococcota</taxon>
        <taxon>Myxococcia</taxon>
        <taxon>Myxococcales</taxon>
        <taxon>Cystobacterineae</taxon>
        <taxon>Myxococcaceae</taxon>
        <taxon>Pyxidicoccus</taxon>
    </lineage>
</organism>
<gene>
    <name evidence="2" type="ORF">JY651_41855</name>
</gene>
<name>A0ABX7NW73_9BACT</name>
<feature type="compositionally biased region" description="Basic residues" evidence="1">
    <location>
        <begin position="85"/>
        <end position="96"/>
    </location>
</feature>
<sequence>MDLAKALGDIFRRELQEALAPLQTAVQRMDEGLEALEMLRSATYRLAPLTSRLGAMAGVRTPSTGARAPSAGARAPSVIPEPAAKRGRGPAKRGRKPLTDGAAGRAVMKAPAPVQRARVEEGTKPCAVIGCKRPSRSKGYCSAHYQKLRLLMRTNRRPTDWVDDARPQSVREVKLPRGRAASKALQESAPPSPPAAPPKPKAWVRKKGKGEKVSLH</sequence>
<feature type="region of interest" description="Disordered" evidence="1">
    <location>
        <begin position="160"/>
        <end position="216"/>
    </location>
</feature>
<reference evidence="2 3" key="1">
    <citation type="submission" date="2021-02" db="EMBL/GenBank/DDBJ databases">
        <title>De Novo genome assembly of isolated myxobacteria.</title>
        <authorList>
            <person name="Stevens D.C."/>
        </authorList>
    </citation>
    <scope>NUCLEOTIDE SEQUENCE [LARGE SCALE GENOMIC DNA]</scope>
    <source>
        <strain evidence="3">SCPEA02</strain>
    </source>
</reference>
<proteinExistence type="predicted"/>
<accession>A0ABX7NW73</accession>
<protein>
    <submittedName>
        <fullName evidence="2">Vegetative protein</fullName>
    </submittedName>
</protein>
<evidence type="ECO:0000313" key="3">
    <source>
        <dbReference type="Proteomes" id="UP000662747"/>
    </source>
</evidence>